<accession>A0A8T0FGD8</accession>
<sequence length="153" mass="17224">MHLCTCALDSFQDIYISVLFVVSPKGIMATAVLDFEGFPLSPGRFIVKEMAEVNSYGLGDRCVQRCRFDTRSRRVVHGRKQLGFWSVFVYNAPRIQDASCGVVGGKLIPFGRSVYNAARFDTGSRRVVHGRSVGFWRVFVYNAADFRCVRVVL</sequence>
<keyword evidence="2" id="KW-1185">Reference proteome</keyword>
<evidence type="ECO:0000313" key="1">
    <source>
        <dbReference type="EMBL" id="KAF8789452.1"/>
    </source>
</evidence>
<comment type="caution">
    <text evidence="1">The sequence shown here is derived from an EMBL/GenBank/DDBJ whole genome shotgun (WGS) entry which is preliminary data.</text>
</comment>
<protein>
    <submittedName>
        <fullName evidence="1">Uncharacterized protein</fullName>
    </submittedName>
</protein>
<reference evidence="1" key="2">
    <citation type="submission" date="2020-06" db="EMBL/GenBank/DDBJ databases">
        <authorList>
            <person name="Sheffer M."/>
        </authorList>
    </citation>
    <scope>NUCLEOTIDE SEQUENCE</scope>
</reference>
<gene>
    <name evidence="1" type="ORF">HNY73_007389</name>
</gene>
<evidence type="ECO:0000313" key="2">
    <source>
        <dbReference type="Proteomes" id="UP000807504"/>
    </source>
</evidence>
<proteinExistence type="predicted"/>
<organism evidence="1 2">
    <name type="scientific">Argiope bruennichi</name>
    <name type="common">Wasp spider</name>
    <name type="synonym">Aranea bruennichi</name>
    <dbReference type="NCBI Taxonomy" id="94029"/>
    <lineage>
        <taxon>Eukaryota</taxon>
        <taxon>Metazoa</taxon>
        <taxon>Ecdysozoa</taxon>
        <taxon>Arthropoda</taxon>
        <taxon>Chelicerata</taxon>
        <taxon>Arachnida</taxon>
        <taxon>Araneae</taxon>
        <taxon>Araneomorphae</taxon>
        <taxon>Entelegynae</taxon>
        <taxon>Araneoidea</taxon>
        <taxon>Araneidae</taxon>
        <taxon>Argiope</taxon>
    </lineage>
</organism>
<dbReference type="Proteomes" id="UP000807504">
    <property type="component" value="Unassembled WGS sequence"/>
</dbReference>
<name>A0A8T0FGD8_ARGBR</name>
<reference evidence="1" key="1">
    <citation type="journal article" date="2020" name="bioRxiv">
        <title>Chromosome-level reference genome of the European wasp spider Argiope bruennichi: a resource for studies on range expansion and evolutionary adaptation.</title>
        <authorList>
            <person name="Sheffer M.M."/>
            <person name="Hoppe A."/>
            <person name="Krehenwinkel H."/>
            <person name="Uhl G."/>
            <person name="Kuss A.W."/>
            <person name="Jensen L."/>
            <person name="Jensen C."/>
            <person name="Gillespie R.G."/>
            <person name="Hoff K.J."/>
            <person name="Prost S."/>
        </authorList>
    </citation>
    <scope>NUCLEOTIDE SEQUENCE</scope>
</reference>
<dbReference type="EMBL" id="JABXBU010000012">
    <property type="protein sequence ID" value="KAF8789452.1"/>
    <property type="molecule type" value="Genomic_DNA"/>
</dbReference>
<dbReference type="AlphaFoldDB" id="A0A8T0FGD8"/>